<evidence type="ECO:0000313" key="6">
    <source>
        <dbReference type="Proteomes" id="UP000182631"/>
    </source>
</evidence>
<comment type="similarity">
    <text evidence="1">Belongs to the class IV-like SAM-binding methyltransferase superfamily. RNA methyltransferase TrmH family.</text>
</comment>
<dbReference type="SMART" id="SM00967">
    <property type="entry name" value="SpoU_sub_bind"/>
    <property type="match status" value="1"/>
</dbReference>
<dbReference type="InterPro" id="IPR051259">
    <property type="entry name" value="rRNA_Methyltransferase"/>
</dbReference>
<evidence type="ECO:0000313" key="5">
    <source>
        <dbReference type="EMBL" id="SAY38923.1"/>
    </source>
</evidence>
<dbReference type="InterPro" id="IPR029064">
    <property type="entry name" value="Ribosomal_eL30-like_sf"/>
</dbReference>
<dbReference type="GO" id="GO:0005737">
    <property type="term" value="C:cytoplasm"/>
    <property type="evidence" value="ECO:0007669"/>
    <property type="project" value="UniProtKB-ARBA"/>
</dbReference>
<name>A0A165AFV9_9SYNE</name>
<evidence type="ECO:0000256" key="3">
    <source>
        <dbReference type="ARBA" id="ARBA00022679"/>
    </source>
</evidence>
<dbReference type="Pfam" id="PF00588">
    <property type="entry name" value="SpoU_methylase"/>
    <property type="match status" value="1"/>
</dbReference>
<reference evidence="6" key="1">
    <citation type="submission" date="2016-02" db="EMBL/GenBank/DDBJ databases">
        <authorList>
            <person name="liu f."/>
        </authorList>
    </citation>
    <scope>NUCLEOTIDE SEQUENCE [LARGE SCALE GENOMIC DNA]</scope>
</reference>
<dbReference type="Gene3D" id="3.30.1330.30">
    <property type="match status" value="1"/>
</dbReference>
<protein>
    <submittedName>
        <fullName evidence="5">tRNA/rRNA methyltransferase (SpoU)</fullName>
    </submittedName>
</protein>
<evidence type="ECO:0000256" key="1">
    <source>
        <dbReference type="ARBA" id="ARBA00007228"/>
    </source>
</evidence>
<dbReference type="InterPro" id="IPR029028">
    <property type="entry name" value="Alpha/beta_knot_MTases"/>
</dbReference>
<proteinExistence type="inferred from homology"/>
<accession>A0A165AFV9</accession>
<organism evidence="5 6">
    <name type="scientific">Candidatus Synechococcus spongiarum</name>
    <dbReference type="NCBI Taxonomy" id="431041"/>
    <lineage>
        <taxon>Bacteria</taxon>
        <taxon>Bacillati</taxon>
        <taxon>Cyanobacteriota</taxon>
        <taxon>Cyanophyceae</taxon>
        <taxon>Synechococcales</taxon>
        <taxon>Synechococcaceae</taxon>
        <taxon>Synechococcus</taxon>
    </lineage>
</organism>
<evidence type="ECO:0000256" key="2">
    <source>
        <dbReference type="ARBA" id="ARBA00022603"/>
    </source>
</evidence>
<dbReference type="PANTHER" id="PTHR43191">
    <property type="entry name" value="RRNA METHYLTRANSFERASE 3"/>
    <property type="match status" value="1"/>
</dbReference>
<dbReference type="InterPro" id="IPR029026">
    <property type="entry name" value="tRNA_m1G_MTases_N"/>
</dbReference>
<dbReference type="PANTHER" id="PTHR43191:SF2">
    <property type="entry name" value="RRNA METHYLTRANSFERASE 3, MITOCHONDRIAL"/>
    <property type="match status" value="1"/>
</dbReference>
<dbReference type="GO" id="GO:0003723">
    <property type="term" value="F:RNA binding"/>
    <property type="evidence" value="ECO:0007669"/>
    <property type="project" value="InterPro"/>
</dbReference>
<keyword evidence="2 5" id="KW-0489">Methyltransferase</keyword>
<dbReference type="Gene3D" id="3.40.1280.10">
    <property type="match status" value="1"/>
</dbReference>
<gene>
    <name evidence="5" type="ORF">FLM9_948</name>
</gene>
<dbReference type="GO" id="GO:0006396">
    <property type="term" value="P:RNA processing"/>
    <property type="evidence" value="ECO:0007669"/>
    <property type="project" value="InterPro"/>
</dbReference>
<keyword evidence="3 5" id="KW-0808">Transferase</keyword>
<dbReference type="InterPro" id="IPR001537">
    <property type="entry name" value="SpoU_MeTrfase"/>
</dbReference>
<evidence type="ECO:0000259" key="4">
    <source>
        <dbReference type="SMART" id="SM00967"/>
    </source>
</evidence>
<dbReference type="InterPro" id="IPR013123">
    <property type="entry name" value="SpoU_subst-bd"/>
</dbReference>
<dbReference type="Pfam" id="PF22435">
    <property type="entry name" value="MRM3-like_sub_bind"/>
    <property type="match status" value="1"/>
</dbReference>
<dbReference type="InterPro" id="IPR053888">
    <property type="entry name" value="MRM3-like_sub_bind"/>
</dbReference>
<dbReference type="CDD" id="cd18095">
    <property type="entry name" value="SpoU-like_rRNA-MTase"/>
    <property type="match status" value="1"/>
</dbReference>
<keyword evidence="6" id="KW-1185">Reference proteome</keyword>
<feature type="domain" description="RNA 2-O ribose methyltransferase substrate binding" evidence="4">
    <location>
        <begin position="38"/>
        <end position="110"/>
    </location>
</feature>
<dbReference type="EMBL" id="FITM01000101">
    <property type="protein sequence ID" value="SAY38923.1"/>
    <property type="molecule type" value="Genomic_DNA"/>
</dbReference>
<dbReference type="SUPFAM" id="SSF55315">
    <property type="entry name" value="L30e-like"/>
    <property type="match status" value="1"/>
</dbReference>
<dbReference type="RefSeq" id="WP_081340191.1">
    <property type="nucleotide sequence ID" value="NZ_FITM01000101.1"/>
</dbReference>
<dbReference type="AlphaFoldDB" id="A0A165AFV9"/>
<dbReference type="SUPFAM" id="SSF75217">
    <property type="entry name" value="alpha/beta knot"/>
    <property type="match status" value="1"/>
</dbReference>
<dbReference type="GO" id="GO:0032259">
    <property type="term" value="P:methylation"/>
    <property type="evidence" value="ECO:0007669"/>
    <property type="project" value="UniProtKB-KW"/>
</dbReference>
<sequence length="262" mass="27912">MHNNGQQQPLITSRRNPLVKQLRQLHTARGRREAGLLLLEGTHLLEEVLGHGLSLQQVVFTQRWGEHRPTLLAQIPLCLQQPVSDGVLEAVATTVHPDGVVATALLPQAPWPRQPRFLLALDHVQDPGNLGTLLRTAVAAGVAGVVLAHCADPWQPKVLRAAAGASFAIPIRQVSNLEPVLVEACGQGLRTMATCVAGGLPYTQLDWSLPSLLVLGNEGAGLSTEVVSRCQVAVSIPHSDAVNSLNVAVAGALLLFERLRPA</sequence>
<dbReference type="Proteomes" id="UP000182631">
    <property type="component" value="Unassembled WGS sequence"/>
</dbReference>
<dbReference type="GO" id="GO:0008173">
    <property type="term" value="F:RNA methyltransferase activity"/>
    <property type="evidence" value="ECO:0007669"/>
    <property type="project" value="InterPro"/>
</dbReference>
<dbReference type="OrthoDB" id="9794400at2"/>